<gene>
    <name evidence="1" type="ORF">UFOPK2399_01167</name>
</gene>
<name>A0A6J6PHM5_9ZZZZ</name>
<organism evidence="1">
    <name type="scientific">freshwater metagenome</name>
    <dbReference type="NCBI Taxonomy" id="449393"/>
    <lineage>
        <taxon>unclassified sequences</taxon>
        <taxon>metagenomes</taxon>
        <taxon>ecological metagenomes</taxon>
    </lineage>
</organism>
<reference evidence="1" key="1">
    <citation type="submission" date="2020-05" db="EMBL/GenBank/DDBJ databases">
        <authorList>
            <person name="Chiriac C."/>
            <person name="Salcher M."/>
            <person name="Ghai R."/>
            <person name="Kavagutti S V."/>
        </authorList>
    </citation>
    <scope>NUCLEOTIDE SEQUENCE</scope>
</reference>
<evidence type="ECO:0000313" key="1">
    <source>
        <dbReference type="EMBL" id="CAB4698159.1"/>
    </source>
</evidence>
<protein>
    <submittedName>
        <fullName evidence="1">Unannotated protein</fullName>
    </submittedName>
</protein>
<accession>A0A6J6PHM5</accession>
<dbReference type="AlphaFoldDB" id="A0A6J6PHM5"/>
<proteinExistence type="predicted"/>
<sequence>MTENEPAPRLRFARRFGLEPEGSGPKSLYDSVGIDGVARPASWDTVLHLDADGEPGSTLEFVADTAGDEHIVAGDGPLAACADTLAPRIERPYVAHAVSIAPGRWLVCARRVSGVVSLPHVTGDEVSVSWIGERREQSVDGAEVTARFEPLEAFHRQGIDCAVVARRMTGELFLVELNLL</sequence>
<dbReference type="EMBL" id="CAEZXP010000003">
    <property type="protein sequence ID" value="CAB4698159.1"/>
    <property type="molecule type" value="Genomic_DNA"/>
</dbReference>